<keyword evidence="2" id="KW-1185">Reference proteome</keyword>
<reference evidence="1" key="1">
    <citation type="journal article" date="2021" name="New Phytol.">
        <title>Evolutionary innovations through gain and loss of genes in the ectomycorrhizal Boletales.</title>
        <authorList>
            <person name="Wu G."/>
            <person name="Miyauchi S."/>
            <person name="Morin E."/>
            <person name="Kuo A."/>
            <person name="Drula E."/>
            <person name="Varga T."/>
            <person name="Kohler A."/>
            <person name="Feng B."/>
            <person name="Cao Y."/>
            <person name="Lipzen A."/>
            <person name="Daum C."/>
            <person name="Hundley H."/>
            <person name="Pangilinan J."/>
            <person name="Johnson J."/>
            <person name="Barry K."/>
            <person name="LaButti K."/>
            <person name="Ng V."/>
            <person name="Ahrendt S."/>
            <person name="Min B."/>
            <person name="Choi I.G."/>
            <person name="Park H."/>
            <person name="Plett J.M."/>
            <person name="Magnuson J."/>
            <person name="Spatafora J.W."/>
            <person name="Nagy L.G."/>
            <person name="Henrissat B."/>
            <person name="Grigoriev I.V."/>
            <person name="Yang Z.L."/>
            <person name="Xu J."/>
            <person name="Martin F.M."/>
        </authorList>
    </citation>
    <scope>NUCLEOTIDE SEQUENCE</scope>
    <source>
        <strain evidence="1">ATCC 28755</strain>
    </source>
</reference>
<proteinExistence type="predicted"/>
<evidence type="ECO:0000313" key="2">
    <source>
        <dbReference type="Proteomes" id="UP000790377"/>
    </source>
</evidence>
<protein>
    <submittedName>
        <fullName evidence="1">Uncharacterized protein</fullName>
    </submittedName>
</protein>
<accession>A0ACB7ZXD5</accession>
<name>A0ACB7ZXD5_9AGAM</name>
<gene>
    <name evidence="1" type="ORF">BJ138DRAFT_1138224</name>
</gene>
<dbReference type="Proteomes" id="UP000790377">
    <property type="component" value="Unassembled WGS sequence"/>
</dbReference>
<dbReference type="EMBL" id="MU268155">
    <property type="protein sequence ID" value="KAH7905611.1"/>
    <property type="molecule type" value="Genomic_DNA"/>
</dbReference>
<sequence>MIEIRRLGEIHGIHVKTRLDDDGLRQVVDLFESHGSGQACCINTATVLQKVTRVRQNHKKNISSVEKLPQFAGGSSKIVDDQKPSGKIDFPPSAPSDRLRKKIIRQFCEDSSPTRLEEAGCAVCGSLTRLEQSELIGALDEACLKLLVPKISGITRQTRLLPGDPIRDIEGPVLDGMCSHVCTKCLDVLRRGRTPTLALANGIWLGSVPEELQGLNYVEKLLVARVRHNRCIIRVSSSGMHKMIANVISFQHPSHKIYKFLPPPLEDLEEMLACVFTGPCAPTAEDFKRTPLLVRRNKVARALEWLKLNHVDYAKLGIAYDELDRYPESGPPVSIEYHYSDTNKRPEATKYHYSDTNKRPEATSVHDMEENDGNEKGPCPFTVHALKALKALAVRHLMEGGKVLAIGHNEVPESIFDNPQLYPQMFPWLFPYGLGGIGQRHFKSKLSGSRHKRHLLLFHDKRFQVDEHFPLVAFNHEQIKSSTSSGFILTNKLFSIDVNVLQTISTRLKEGTSLPAQSEEESACYQVIRDLDHVGSGNRWCSAHTDWKEIF</sequence>
<organism evidence="1 2">
    <name type="scientific">Hygrophoropsis aurantiaca</name>
    <dbReference type="NCBI Taxonomy" id="72124"/>
    <lineage>
        <taxon>Eukaryota</taxon>
        <taxon>Fungi</taxon>
        <taxon>Dikarya</taxon>
        <taxon>Basidiomycota</taxon>
        <taxon>Agaricomycotina</taxon>
        <taxon>Agaricomycetes</taxon>
        <taxon>Agaricomycetidae</taxon>
        <taxon>Boletales</taxon>
        <taxon>Coniophorineae</taxon>
        <taxon>Hygrophoropsidaceae</taxon>
        <taxon>Hygrophoropsis</taxon>
    </lineage>
</organism>
<comment type="caution">
    <text evidence="1">The sequence shown here is derived from an EMBL/GenBank/DDBJ whole genome shotgun (WGS) entry which is preliminary data.</text>
</comment>
<evidence type="ECO:0000313" key="1">
    <source>
        <dbReference type="EMBL" id="KAH7905611.1"/>
    </source>
</evidence>